<accession>A0A7W9GTA5</accession>
<comment type="caution">
    <text evidence="1">The sequence shown here is derived from an EMBL/GenBank/DDBJ whole genome shotgun (WGS) entry which is preliminary data.</text>
</comment>
<name>A0A7W9GTA5_9ACTN</name>
<evidence type="ECO:0000313" key="1">
    <source>
        <dbReference type="EMBL" id="MBB5789662.1"/>
    </source>
</evidence>
<sequence length="45" mass="5342">MTERQMFVPRDQIATAFRTAATIDADRFRREIDDAVEQDPLSRDW</sequence>
<dbReference type="EMBL" id="JACHMM010000001">
    <property type="protein sequence ID" value="MBB5789662.1"/>
    <property type="molecule type" value="Genomic_DNA"/>
</dbReference>
<evidence type="ECO:0000313" key="2">
    <source>
        <dbReference type="Proteomes" id="UP000542813"/>
    </source>
</evidence>
<reference evidence="1 2" key="1">
    <citation type="submission" date="2020-08" db="EMBL/GenBank/DDBJ databases">
        <title>Sequencing the genomes of 1000 actinobacteria strains.</title>
        <authorList>
            <person name="Klenk H.-P."/>
        </authorList>
    </citation>
    <scope>NUCLEOTIDE SEQUENCE [LARGE SCALE GENOMIC DNA]</scope>
    <source>
        <strain evidence="1 2">DSM 102122</strain>
    </source>
</reference>
<organism evidence="1 2">
    <name type="scientific">Jiangella mangrovi</name>
    <dbReference type="NCBI Taxonomy" id="1524084"/>
    <lineage>
        <taxon>Bacteria</taxon>
        <taxon>Bacillati</taxon>
        <taxon>Actinomycetota</taxon>
        <taxon>Actinomycetes</taxon>
        <taxon>Jiangellales</taxon>
        <taxon>Jiangellaceae</taxon>
        <taxon>Jiangella</taxon>
    </lineage>
</organism>
<protein>
    <submittedName>
        <fullName evidence="1">Uncharacterized protein</fullName>
    </submittedName>
</protein>
<dbReference type="AlphaFoldDB" id="A0A7W9GTA5"/>
<dbReference type="Proteomes" id="UP000542813">
    <property type="component" value="Unassembled WGS sequence"/>
</dbReference>
<proteinExistence type="predicted"/>
<dbReference type="RefSeq" id="WP_184825181.1">
    <property type="nucleotide sequence ID" value="NZ_JACHMM010000001.1"/>
</dbReference>
<gene>
    <name evidence="1" type="ORF">HD601_004237</name>
</gene>
<keyword evidence="2" id="KW-1185">Reference proteome</keyword>